<feature type="region of interest" description="Disordered" evidence="6">
    <location>
        <begin position="190"/>
        <end position="277"/>
    </location>
</feature>
<dbReference type="Proteomes" id="UP000054558">
    <property type="component" value="Unassembled WGS sequence"/>
</dbReference>
<evidence type="ECO:0000313" key="9">
    <source>
        <dbReference type="Proteomes" id="UP000054558"/>
    </source>
</evidence>
<proteinExistence type="inferred from homology"/>
<protein>
    <submittedName>
        <fullName evidence="8">Galactosyl transferase family protein</fullName>
    </submittedName>
</protein>
<evidence type="ECO:0000256" key="6">
    <source>
        <dbReference type="SAM" id="MobiDB-lite"/>
    </source>
</evidence>
<evidence type="ECO:0000256" key="2">
    <source>
        <dbReference type="ARBA" id="ARBA00005664"/>
    </source>
</evidence>
<keyword evidence="5" id="KW-0175">Coiled coil</keyword>
<name>A0A1Y1IFK4_KLENI</name>
<keyword evidence="3" id="KW-0328">Glycosyltransferase</keyword>
<dbReference type="GO" id="GO:0000139">
    <property type="term" value="C:Golgi membrane"/>
    <property type="evidence" value="ECO:0007669"/>
    <property type="project" value="UniProtKB-SubCell"/>
</dbReference>
<evidence type="ECO:0000256" key="3">
    <source>
        <dbReference type="ARBA" id="ARBA00022676"/>
    </source>
</evidence>
<feature type="transmembrane region" description="Helical" evidence="7">
    <location>
        <begin position="21"/>
        <end position="48"/>
    </location>
</feature>
<evidence type="ECO:0000313" key="8">
    <source>
        <dbReference type="EMBL" id="GAQ87871.1"/>
    </source>
</evidence>
<dbReference type="InterPro" id="IPR029044">
    <property type="entry name" value="Nucleotide-diphossugar_trans"/>
</dbReference>
<dbReference type="Gene3D" id="3.90.550.10">
    <property type="entry name" value="Spore Coat Polysaccharide Biosynthesis Protein SpsA, Chain A"/>
    <property type="match status" value="1"/>
</dbReference>
<evidence type="ECO:0000256" key="7">
    <source>
        <dbReference type="SAM" id="Phobius"/>
    </source>
</evidence>
<dbReference type="OrthoDB" id="205108at2759"/>
<dbReference type="AlphaFoldDB" id="A0A1Y1IFK4"/>
<feature type="compositionally biased region" description="Basic and acidic residues" evidence="6">
    <location>
        <begin position="201"/>
        <end position="226"/>
    </location>
</feature>
<evidence type="ECO:0000256" key="5">
    <source>
        <dbReference type="SAM" id="Coils"/>
    </source>
</evidence>
<comment type="similarity">
    <text evidence="2">Belongs to the glycosyltransferase 34 family.</text>
</comment>
<dbReference type="STRING" id="105231.A0A1Y1IFK4"/>
<dbReference type="PANTHER" id="PTHR31311">
    <property type="entry name" value="XYLOGLUCAN 6-XYLOSYLTRANSFERASE 5-RELATED-RELATED"/>
    <property type="match status" value="1"/>
</dbReference>
<gene>
    <name evidence="8" type="ORF">KFL_003840030</name>
</gene>
<dbReference type="EMBL" id="DF237333">
    <property type="protein sequence ID" value="GAQ87871.1"/>
    <property type="molecule type" value="Genomic_DNA"/>
</dbReference>
<dbReference type="GO" id="GO:0016757">
    <property type="term" value="F:glycosyltransferase activity"/>
    <property type="evidence" value="ECO:0007669"/>
    <property type="project" value="UniProtKB-KW"/>
</dbReference>
<comment type="subcellular location">
    <subcellularLocation>
        <location evidence="1">Golgi apparatus membrane</location>
        <topology evidence="1">Single-pass type II membrane protein</topology>
    </subcellularLocation>
</comment>
<dbReference type="OMA" id="QHNIEIF"/>
<dbReference type="PANTHER" id="PTHR31311:SF44">
    <property type="entry name" value="GLYCOSYLTRANSFERASE 2-RELATED"/>
    <property type="match status" value="1"/>
</dbReference>
<dbReference type="Pfam" id="PF05637">
    <property type="entry name" value="Glyco_transf_34"/>
    <property type="match status" value="1"/>
</dbReference>
<organism evidence="8 9">
    <name type="scientific">Klebsormidium nitens</name>
    <name type="common">Green alga</name>
    <name type="synonym">Ulothrix nitens</name>
    <dbReference type="NCBI Taxonomy" id="105231"/>
    <lineage>
        <taxon>Eukaryota</taxon>
        <taxon>Viridiplantae</taxon>
        <taxon>Streptophyta</taxon>
        <taxon>Klebsormidiophyceae</taxon>
        <taxon>Klebsormidiales</taxon>
        <taxon>Klebsormidiaceae</taxon>
        <taxon>Klebsormidium</taxon>
    </lineage>
</organism>
<keyword evidence="9" id="KW-1185">Reference proteome</keyword>
<keyword evidence="7" id="KW-0472">Membrane</keyword>
<feature type="coiled-coil region" evidence="5">
    <location>
        <begin position="146"/>
        <end position="181"/>
    </location>
</feature>
<feature type="compositionally biased region" description="Polar residues" evidence="6">
    <location>
        <begin position="260"/>
        <end position="275"/>
    </location>
</feature>
<keyword evidence="7" id="KW-1133">Transmembrane helix</keyword>
<reference evidence="8 9" key="1">
    <citation type="journal article" date="2014" name="Nat. Commun.">
        <title>Klebsormidium flaccidum genome reveals primary factors for plant terrestrial adaptation.</title>
        <authorList>
            <person name="Hori K."/>
            <person name="Maruyama F."/>
            <person name="Fujisawa T."/>
            <person name="Togashi T."/>
            <person name="Yamamoto N."/>
            <person name="Seo M."/>
            <person name="Sato S."/>
            <person name="Yamada T."/>
            <person name="Mori H."/>
            <person name="Tajima N."/>
            <person name="Moriyama T."/>
            <person name="Ikeuchi M."/>
            <person name="Watanabe M."/>
            <person name="Wada H."/>
            <person name="Kobayashi K."/>
            <person name="Saito M."/>
            <person name="Masuda T."/>
            <person name="Sasaki-Sekimoto Y."/>
            <person name="Mashiguchi K."/>
            <person name="Awai K."/>
            <person name="Shimojima M."/>
            <person name="Masuda S."/>
            <person name="Iwai M."/>
            <person name="Nobusawa T."/>
            <person name="Narise T."/>
            <person name="Kondo S."/>
            <person name="Saito H."/>
            <person name="Sato R."/>
            <person name="Murakawa M."/>
            <person name="Ihara Y."/>
            <person name="Oshima-Yamada Y."/>
            <person name="Ohtaka K."/>
            <person name="Satoh M."/>
            <person name="Sonobe K."/>
            <person name="Ishii M."/>
            <person name="Ohtani R."/>
            <person name="Kanamori-Sato M."/>
            <person name="Honoki R."/>
            <person name="Miyazaki D."/>
            <person name="Mochizuki H."/>
            <person name="Umetsu J."/>
            <person name="Higashi K."/>
            <person name="Shibata D."/>
            <person name="Kamiya Y."/>
            <person name="Sato N."/>
            <person name="Nakamura Y."/>
            <person name="Tabata S."/>
            <person name="Ida S."/>
            <person name="Kurokawa K."/>
            <person name="Ohta H."/>
        </authorList>
    </citation>
    <scope>NUCLEOTIDE SEQUENCE [LARGE SCALE GENOMIC DNA]</scope>
    <source>
        <strain evidence="8 9">NIES-2285</strain>
    </source>
</reference>
<feature type="compositionally biased region" description="Polar residues" evidence="6">
    <location>
        <begin position="231"/>
        <end position="241"/>
    </location>
</feature>
<accession>A0A1Y1IFK4</accession>
<dbReference type="InterPro" id="IPR008630">
    <property type="entry name" value="Glyco_trans_34"/>
</dbReference>
<evidence type="ECO:0000256" key="1">
    <source>
        <dbReference type="ARBA" id="ARBA00004323"/>
    </source>
</evidence>
<keyword evidence="4 8" id="KW-0808">Transferase</keyword>
<keyword evidence="7" id="KW-0812">Transmembrane</keyword>
<evidence type="ECO:0000256" key="4">
    <source>
        <dbReference type="ARBA" id="ARBA00022679"/>
    </source>
</evidence>
<sequence>MMARPRSRSPDSRNLFSFLDLSGLSTGSIITLVCAALTLVFMLQGWLFSFDSPLDDGSSASFVAATRRRLREELNTEDVFQPEDWGSFHERHAAEIRELERSFKQLQNADHRKLSEEEMAAMQLAGEIVFPGGASLGEEATPGGGNKRVRTHADEVLKKLREEEEKKNEELTKRTEKLIVLKQMQKNLKKTVGAKKSMVGAEKKERVERKDKTESSKDHPEQRQGLEENEVQVQDLSQSRKVTGEPMLVDDRPRKVASGENGQSVKVTRPENGNSIEAGAKSGLTLVKGRQRPKVMILTANEARPCKLARGYEIIMKGVKNKIDYARVHGHELFYSMELFDSSFDMYWLKYPLLQRNMADRADVEWFLWMDTDTLITDFNFDIPFDKYRGFDLVFSGSEEKVYEEGDWLGLNAGSFLVRNSHRGRAFVDAVMEYGALDKRVDVGNMLSREIQGRADNWPADDQCAIVHLLRTRQAEWRNWTVLEPDGVYHTWWKTVRPILDILADQGNDIEGGAAYPFVTHFTGCKMCHGEYGEASLDECHEAFDRAYNFADNQVLRTYGYQHASLDSAVLRPL</sequence>